<keyword evidence="9" id="KW-1185">Reference proteome</keyword>
<evidence type="ECO:0000313" key="8">
    <source>
        <dbReference type="EMBL" id="ORC34155.1"/>
    </source>
</evidence>
<comment type="subcellular location">
    <subcellularLocation>
        <location evidence="1 6">Cell membrane</location>
        <topology evidence="1 6">Multi-pass membrane protein</topology>
    </subcellularLocation>
</comment>
<keyword evidence="3 6" id="KW-0812">Transmembrane</keyword>
<dbReference type="EMBL" id="MWQY01000015">
    <property type="protein sequence ID" value="ORC34155.1"/>
    <property type="molecule type" value="Genomic_DNA"/>
</dbReference>
<dbReference type="RefSeq" id="WP_083051682.1">
    <property type="nucleotide sequence ID" value="NZ_MWQY01000015.1"/>
</dbReference>
<protein>
    <recommendedName>
        <fullName evidence="7">ABC transmembrane type-1 domain-containing protein</fullName>
    </recommendedName>
</protein>
<evidence type="ECO:0000256" key="4">
    <source>
        <dbReference type="ARBA" id="ARBA00022989"/>
    </source>
</evidence>
<evidence type="ECO:0000256" key="1">
    <source>
        <dbReference type="ARBA" id="ARBA00004651"/>
    </source>
</evidence>
<dbReference type="SUPFAM" id="SSF161098">
    <property type="entry name" value="MetI-like"/>
    <property type="match status" value="1"/>
</dbReference>
<keyword evidence="2 6" id="KW-0813">Transport</keyword>
<comment type="similarity">
    <text evidence="6">Belongs to the binding-protein-dependent transport system permease family.</text>
</comment>
<gene>
    <name evidence="8" type="ORF">B4O97_13835</name>
</gene>
<feature type="transmembrane region" description="Helical" evidence="6">
    <location>
        <begin position="98"/>
        <end position="125"/>
    </location>
</feature>
<dbReference type="InterPro" id="IPR000515">
    <property type="entry name" value="MetI-like"/>
</dbReference>
<dbReference type="InterPro" id="IPR035906">
    <property type="entry name" value="MetI-like_sf"/>
</dbReference>
<reference evidence="8 9" key="1">
    <citation type="submission" date="2017-03" db="EMBL/GenBank/DDBJ databases">
        <title>Draft Genome sequence of Marispirochaeta sp. strain JC444.</title>
        <authorList>
            <person name="Shivani Y."/>
            <person name="Subhash Y."/>
            <person name="Sasikala C."/>
            <person name="Ramana C."/>
        </authorList>
    </citation>
    <scope>NUCLEOTIDE SEQUENCE [LARGE SCALE GENOMIC DNA]</scope>
    <source>
        <strain evidence="8 9">JC444</strain>
    </source>
</reference>
<name>A0A1Y1RVT3_9SPIO</name>
<dbReference type="PROSITE" id="PS50928">
    <property type="entry name" value="ABC_TM1"/>
    <property type="match status" value="1"/>
</dbReference>
<organism evidence="8 9">
    <name type="scientific">Marispirochaeta aestuarii</name>
    <dbReference type="NCBI Taxonomy" id="1963862"/>
    <lineage>
        <taxon>Bacteria</taxon>
        <taxon>Pseudomonadati</taxon>
        <taxon>Spirochaetota</taxon>
        <taxon>Spirochaetia</taxon>
        <taxon>Spirochaetales</taxon>
        <taxon>Spirochaetaceae</taxon>
        <taxon>Marispirochaeta</taxon>
    </lineage>
</organism>
<feature type="transmembrane region" description="Helical" evidence="6">
    <location>
        <begin position="213"/>
        <end position="236"/>
    </location>
</feature>
<dbReference type="PANTHER" id="PTHR30177">
    <property type="entry name" value="GLYCINE BETAINE/L-PROLINE TRANSPORT SYSTEM PERMEASE PROTEIN PROW"/>
    <property type="match status" value="1"/>
</dbReference>
<dbReference type="STRING" id="1963862.B4O97_13835"/>
<evidence type="ECO:0000313" key="9">
    <source>
        <dbReference type="Proteomes" id="UP000192343"/>
    </source>
</evidence>
<keyword evidence="4 6" id="KW-1133">Transmembrane helix</keyword>
<evidence type="ECO:0000256" key="5">
    <source>
        <dbReference type="ARBA" id="ARBA00023136"/>
    </source>
</evidence>
<keyword evidence="5 6" id="KW-0472">Membrane</keyword>
<dbReference type="AlphaFoldDB" id="A0A1Y1RVT3"/>
<dbReference type="OrthoDB" id="9801163at2"/>
<feature type="domain" description="ABC transmembrane type-1" evidence="7">
    <location>
        <begin position="51"/>
        <end position="236"/>
    </location>
</feature>
<feature type="transmembrane region" description="Helical" evidence="6">
    <location>
        <begin position="47"/>
        <end position="78"/>
    </location>
</feature>
<dbReference type="PANTHER" id="PTHR30177:SF32">
    <property type="entry name" value="GLYCINE BETAINE UPTAKE SYSTEM PERMEASE PROTEIN YEHW"/>
    <property type="match status" value="1"/>
</dbReference>
<sequence>MKASRLVSVFAFPALLILFTAFPAVQELLLGSLFPGNEELIYPRSSLLQLLSTHLVLTAISTAAATAAGFLLGLFAYLEPSGAGRRSVAGLSGVAQTFPPAAVIALAVPALGFGAPPVLLALFLYGMLPVVVNTTKGFDSVSPRVLEAARGVGMNRIRQFSLVEFPLALPVILAGVRISAVINVGTAAIGAVAGAGGLGAPIIAGLVRFNPALVLQGALATALLALSIDAAFGLIADKTRT</sequence>
<evidence type="ECO:0000256" key="6">
    <source>
        <dbReference type="RuleBase" id="RU363032"/>
    </source>
</evidence>
<dbReference type="Gene3D" id="1.10.3720.10">
    <property type="entry name" value="MetI-like"/>
    <property type="match status" value="1"/>
</dbReference>
<comment type="caution">
    <text evidence="8">The sequence shown here is derived from an EMBL/GenBank/DDBJ whole genome shotgun (WGS) entry which is preliminary data.</text>
</comment>
<dbReference type="Proteomes" id="UP000192343">
    <property type="component" value="Unassembled WGS sequence"/>
</dbReference>
<dbReference type="InterPro" id="IPR051204">
    <property type="entry name" value="ABC_transp_perm/SBD"/>
</dbReference>
<dbReference type="GO" id="GO:0005886">
    <property type="term" value="C:plasma membrane"/>
    <property type="evidence" value="ECO:0007669"/>
    <property type="project" value="UniProtKB-SubCell"/>
</dbReference>
<dbReference type="GO" id="GO:0055085">
    <property type="term" value="P:transmembrane transport"/>
    <property type="evidence" value="ECO:0007669"/>
    <property type="project" value="InterPro"/>
</dbReference>
<dbReference type="Pfam" id="PF00528">
    <property type="entry name" value="BPD_transp_1"/>
    <property type="match status" value="1"/>
</dbReference>
<accession>A0A1Y1RVT3</accession>
<evidence type="ECO:0000259" key="7">
    <source>
        <dbReference type="PROSITE" id="PS50928"/>
    </source>
</evidence>
<evidence type="ECO:0000256" key="3">
    <source>
        <dbReference type="ARBA" id="ARBA00022692"/>
    </source>
</evidence>
<feature type="transmembrane region" description="Helical" evidence="6">
    <location>
        <begin position="187"/>
        <end position="207"/>
    </location>
</feature>
<evidence type="ECO:0000256" key="2">
    <source>
        <dbReference type="ARBA" id="ARBA00022448"/>
    </source>
</evidence>
<proteinExistence type="inferred from homology"/>